<keyword evidence="3 7" id="KW-1133">Transmembrane helix</keyword>
<dbReference type="InterPro" id="IPR022781">
    <property type="entry name" value="Flagellar_biosynth_FliO"/>
</dbReference>
<keyword evidence="5 7" id="KW-0975">Bacterial flagellum</keyword>
<evidence type="ECO:0000313" key="9">
    <source>
        <dbReference type="EMBL" id="WQH16953.1"/>
    </source>
</evidence>
<organism evidence="9 10">
    <name type="scientific">Guyparkeria halophila</name>
    <dbReference type="NCBI Taxonomy" id="47960"/>
    <lineage>
        <taxon>Bacteria</taxon>
        <taxon>Pseudomonadati</taxon>
        <taxon>Pseudomonadota</taxon>
        <taxon>Gammaproteobacteria</taxon>
        <taxon>Chromatiales</taxon>
        <taxon>Thioalkalibacteraceae</taxon>
        <taxon>Guyparkeria</taxon>
    </lineage>
</organism>
<keyword evidence="1 7" id="KW-1003">Cell membrane</keyword>
<comment type="similarity">
    <text evidence="6 7">Belongs to the FliO/MopB family.</text>
</comment>
<keyword evidence="8" id="KW-0732">Signal</keyword>
<keyword evidence="9" id="KW-0969">Cilium</keyword>
<sequence length="148" mass="16004">MMRALLPLMLLVMAGPVVAAEAIDPLAPSYLLKLVVSLVLVLVLMFALVWVIKRVGRLDARAGNYPMQVLTQMSIGPRERILLVAVGDRQMLVGVSQGAIESLGWVDPPLEPRRRDGQNPSFGEAFQEQLAARFGRRGQGGKGGSNEG</sequence>
<proteinExistence type="inferred from homology"/>
<dbReference type="EMBL" id="CP140153">
    <property type="protein sequence ID" value="WQH16953.1"/>
    <property type="molecule type" value="Genomic_DNA"/>
</dbReference>
<comment type="subcellular location">
    <subcellularLocation>
        <location evidence="7">Cell membrane</location>
    </subcellularLocation>
    <subcellularLocation>
        <location evidence="7">Bacterial flagellum basal body</location>
    </subcellularLocation>
</comment>
<feature type="chain" id="PRO_5046842236" description="Flagellar protein" evidence="8">
    <location>
        <begin position="20"/>
        <end position="148"/>
    </location>
</feature>
<evidence type="ECO:0000256" key="7">
    <source>
        <dbReference type="RuleBase" id="RU362064"/>
    </source>
</evidence>
<evidence type="ECO:0000313" key="10">
    <source>
        <dbReference type="Proteomes" id="UP001327459"/>
    </source>
</evidence>
<dbReference type="Proteomes" id="UP001327459">
    <property type="component" value="Chromosome"/>
</dbReference>
<dbReference type="Pfam" id="PF04347">
    <property type="entry name" value="FliO"/>
    <property type="match status" value="1"/>
</dbReference>
<protein>
    <recommendedName>
        <fullName evidence="7">Flagellar protein</fullName>
    </recommendedName>
</protein>
<evidence type="ECO:0000256" key="3">
    <source>
        <dbReference type="ARBA" id="ARBA00022989"/>
    </source>
</evidence>
<evidence type="ECO:0000256" key="6">
    <source>
        <dbReference type="ARBA" id="ARBA00037937"/>
    </source>
</evidence>
<feature type="transmembrane region" description="Helical" evidence="7">
    <location>
        <begin position="30"/>
        <end position="52"/>
    </location>
</feature>
<keyword evidence="4 7" id="KW-0472">Membrane</keyword>
<dbReference type="NCBIfam" id="TIGR03500">
    <property type="entry name" value="FliO_TIGR"/>
    <property type="match status" value="1"/>
</dbReference>
<accession>A0ABZ0YZ09</accession>
<evidence type="ECO:0000256" key="2">
    <source>
        <dbReference type="ARBA" id="ARBA00022692"/>
    </source>
</evidence>
<evidence type="ECO:0000256" key="4">
    <source>
        <dbReference type="ARBA" id="ARBA00023136"/>
    </source>
</evidence>
<gene>
    <name evidence="9" type="primary">fliO</name>
    <name evidence="9" type="ORF">SR882_03340</name>
</gene>
<keyword evidence="9" id="KW-0966">Cell projection</keyword>
<evidence type="ECO:0000256" key="1">
    <source>
        <dbReference type="ARBA" id="ARBA00022475"/>
    </source>
</evidence>
<keyword evidence="9" id="KW-0282">Flagellum</keyword>
<dbReference type="RefSeq" id="WP_322521938.1">
    <property type="nucleotide sequence ID" value="NZ_CP140153.1"/>
</dbReference>
<keyword evidence="10" id="KW-1185">Reference proteome</keyword>
<keyword evidence="2 7" id="KW-0812">Transmembrane</keyword>
<evidence type="ECO:0000256" key="8">
    <source>
        <dbReference type="SAM" id="SignalP"/>
    </source>
</evidence>
<evidence type="ECO:0000256" key="5">
    <source>
        <dbReference type="ARBA" id="ARBA00023143"/>
    </source>
</evidence>
<reference evidence="9 10" key="1">
    <citation type="submission" date="2023-11" db="EMBL/GenBank/DDBJ databases">
        <title>MicrobeMod: A computational toolkit for identifying prokaryotic methylation and restriction-modification with nanopore sequencing.</title>
        <authorList>
            <person name="Crits-Christoph A."/>
            <person name="Kang S.C."/>
            <person name="Lee H."/>
            <person name="Ostrov N."/>
        </authorList>
    </citation>
    <scope>NUCLEOTIDE SEQUENCE [LARGE SCALE GENOMIC DNA]</scope>
    <source>
        <strain evidence="9 10">ATCC 49870</strain>
    </source>
</reference>
<dbReference type="InterPro" id="IPR052205">
    <property type="entry name" value="FliO/MopB"/>
</dbReference>
<dbReference type="PANTHER" id="PTHR38766:SF1">
    <property type="entry name" value="FLAGELLAR PROTEIN FLIO"/>
    <property type="match status" value="1"/>
</dbReference>
<name>A0ABZ0YZ09_9GAMM</name>
<dbReference type="PANTHER" id="PTHR38766">
    <property type="entry name" value="FLAGELLAR PROTEIN FLIO"/>
    <property type="match status" value="1"/>
</dbReference>
<feature type="signal peptide" evidence="8">
    <location>
        <begin position="1"/>
        <end position="19"/>
    </location>
</feature>